<evidence type="ECO:0000313" key="1">
    <source>
        <dbReference type="EMBL" id="CAG6730520.1"/>
    </source>
</evidence>
<dbReference type="EMBL" id="HBUF01381619">
    <property type="protein sequence ID" value="CAG6730520.1"/>
    <property type="molecule type" value="Transcribed_RNA"/>
</dbReference>
<protein>
    <submittedName>
        <fullName evidence="1">Uncharacterized protein</fullName>
    </submittedName>
</protein>
<dbReference type="EMBL" id="HBUF01381616">
    <property type="protein sequence ID" value="CAG6730518.1"/>
    <property type="molecule type" value="Transcribed_RNA"/>
</dbReference>
<organism evidence="1">
    <name type="scientific">Cacopsylla melanoneura</name>
    <dbReference type="NCBI Taxonomy" id="428564"/>
    <lineage>
        <taxon>Eukaryota</taxon>
        <taxon>Metazoa</taxon>
        <taxon>Ecdysozoa</taxon>
        <taxon>Arthropoda</taxon>
        <taxon>Hexapoda</taxon>
        <taxon>Insecta</taxon>
        <taxon>Pterygota</taxon>
        <taxon>Neoptera</taxon>
        <taxon>Paraneoptera</taxon>
        <taxon>Hemiptera</taxon>
        <taxon>Sternorrhyncha</taxon>
        <taxon>Psylloidea</taxon>
        <taxon>Psyllidae</taxon>
        <taxon>Psyllinae</taxon>
        <taxon>Cacopsylla</taxon>
    </lineage>
</organism>
<proteinExistence type="predicted"/>
<dbReference type="AlphaFoldDB" id="A0A8D8YKE7"/>
<reference evidence="1" key="1">
    <citation type="submission" date="2021-05" db="EMBL/GenBank/DDBJ databases">
        <authorList>
            <person name="Alioto T."/>
            <person name="Alioto T."/>
            <person name="Gomez Garrido J."/>
        </authorList>
    </citation>
    <scope>NUCLEOTIDE SEQUENCE</scope>
</reference>
<name>A0A8D8YKE7_9HEMI</name>
<sequence>MTFIHSWDTHPWPYCKTTLKVKPISLKMMKIVVYLALNNLNTCKKVYGMIKHPEIPPPTMIISNVCPSVILSKKSGGNRCFWRIQLATDSYNRKSRCTG</sequence>
<accession>A0A8D8YKE7</accession>